<dbReference type="EMBL" id="JAANQT010002026">
    <property type="protein sequence ID" value="KAG1303330.1"/>
    <property type="molecule type" value="Genomic_DNA"/>
</dbReference>
<evidence type="ECO:0000259" key="3">
    <source>
        <dbReference type="Pfam" id="PF12813"/>
    </source>
</evidence>
<dbReference type="InterPro" id="IPR039436">
    <property type="entry name" value="Asteroid_dom"/>
</dbReference>
<evidence type="ECO:0008006" key="6">
    <source>
        <dbReference type="Google" id="ProtNLM"/>
    </source>
</evidence>
<dbReference type="Pfam" id="PF00752">
    <property type="entry name" value="XPG_N"/>
    <property type="match status" value="1"/>
</dbReference>
<feature type="domain" description="Asteroid" evidence="3">
    <location>
        <begin position="140"/>
        <end position="236"/>
    </location>
</feature>
<dbReference type="SUPFAM" id="SSF88723">
    <property type="entry name" value="PIN domain-like"/>
    <property type="match status" value="1"/>
</dbReference>
<comment type="caution">
    <text evidence="4">The sequence shown here is derived from an EMBL/GenBank/DDBJ whole genome shotgun (WGS) entry which is preliminary data.</text>
</comment>
<dbReference type="Proteomes" id="UP000716291">
    <property type="component" value="Unassembled WGS sequence"/>
</dbReference>
<organism evidence="4 5">
    <name type="scientific">Rhizopus oryzae</name>
    <name type="common">Mucormycosis agent</name>
    <name type="synonym">Rhizopus arrhizus var. delemar</name>
    <dbReference type="NCBI Taxonomy" id="64495"/>
    <lineage>
        <taxon>Eukaryota</taxon>
        <taxon>Fungi</taxon>
        <taxon>Fungi incertae sedis</taxon>
        <taxon>Mucoromycota</taxon>
        <taxon>Mucoromycotina</taxon>
        <taxon>Mucoromycetes</taxon>
        <taxon>Mucorales</taxon>
        <taxon>Mucorineae</taxon>
        <taxon>Rhizopodaceae</taxon>
        <taxon>Rhizopus</taxon>
    </lineage>
</organism>
<dbReference type="InterPro" id="IPR026832">
    <property type="entry name" value="Asteroid"/>
</dbReference>
<dbReference type="OrthoDB" id="25987at2759"/>
<dbReference type="Gene3D" id="3.40.50.1010">
    <property type="entry name" value="5'-nuclease"/>
    <property type="match status" value="1"/>
</dbReference>
<feature type="domain" description="XPG N-terminal" evidence="2">
    <location>
        <begin position="1"/>
        <end position="100"/>
    </location>
</feature>
<dbReference type="AlphaFoldDB" id="A0A9P6X1K0"/>
<evidence type="ECO:0000256" key="1">
    <source>
        <dbReference type="ARBA" id="ARBA00007398"/>
    </source>
</evidence>
<evidence type="ECO:0000259" key="2">
    <source>
        <dbReference type="Pfam" id="PF00752"/>
    </source>
</evidence>
<reference evidence="4" key="1">
    <citation type="journal article" date="2020" name="Microb. Genom.">
        <title>Genetic diversity of clinical and environmental Mucorales isolates obtained from an investigation of mucormycosis cases among solid organ transplant recipients.</title>
        <authorList>
            <person name="Nguyen M.H."/>
            <person name="Kaul D."/>
            <person name="Muto C."/>
            <person name="Cheng S.J."/>
            <person name="Richter R.A."/>
            <person name="Bruno V.M."/>
            <person name="Liu G."/>
            <person name="Beyhan S."/>
            <person name="Sundermann A.J."/>
            <person name="Mounaud S."/>
            <person name="Pasculle A.W."/>
            <person name="Nierman W.C."/>
            <person name="Driscoll E."/>
            <person name="Cumbie R."/>
            <person name="Clancy C.J."/>
            <person name="Dupont C.L."/>
        </authorList>
    </citation>
    <scope>NUCLEOTIDE SEQUENCE</scope>
    <source>
        <strain evidence="4">GL11</strain>
    </source>
</reference>
<dbReference type="InterPro" id="IPR029060">
    <property type="entry name" value="PIN-like_dom_sf"/>
</dbReference>
<gene>
    <name evidence="4" type="ORF">G6F64_010165</name>
</gene>
<dbReference type="PANTHER" id="PTHR15665:SF1">
    <property type="entry name" value="PROTEIN ASTEROID HOMOLOG 1"/>
    <property type="match status" value="1"/>
</dbReference>
<evidence type="ECO:0000313" key="5">
    <source>
        <dbReference type="Proteomes" id="UP000716291"/>
    </source>
</evidence>
<dbReference type="PANTHER" id="PTHR15665">
    <property type="entry name" value="ASTEROID PROTEIN"/>
    <property type="match status" value="1"/>
</dbReference>
<protein>
    <recommendedName>
        <fullName evidence="6">Asteroid domain-containing protein</fullName>
    </recommendedName>
</protein>
<dbReference type="GO" id="GO:0004518">
    <property type="term" value="F:nuclease activity"/>
    <property type="evidence" value="ECO:0007669"/>
    <property type="project" value="InterPro"/>
</dbReference>
<accession>A0A9P6X1K0</accession>
<sequence>MGINGLSQFVKSHPSLTEAIRWKLNSVNIKDRFIFDGNAFVYSCAYEYRTHWIYGGQYTTIACVIVQIINKLKNAGIEPMFLFDGALPADKIETRTKRHRSYIQRCALVMSHLESINTSNRDLEHLSKLFLIPPLTFEVILQTLRDLQVYVRICDAEADGEVAKMAEKEDGYIVSQDSDMYIYPNTGKGYIPLNTLKIPINDGNSKHISASVFYPDRLAQLLRLDRQSLPLLGTLMGNDYLDGELCRYAIVEWCNKEGIQVGKNQTSWPRIVSEFINRNSEGDVIKNILKALMPTIHRRYAKQIEMTELESLILNSISQYSPDSPFLILQKSKKVENLCVDQNNQSRLVMEIIKNQTFWTSIFLEDVGRESSWLVSQTLRQEIYEQIRIKMNLQEYQVTEYIRTKQHLEAIQLSVRKRNVETDAWSWFLLVHKSNKVNMKPFEKSSGLCYLILCLRYMIHYYSREENNQLTNHEVIAIILSTLHSLSPCLESNQVPVMEAVALKKRSVHLAAQFQNVLYSSHLLSQILDIEIHAPLAHMYDGLAFHYYLEKTRNGASIGSLLPKESLQLFLNVYKVVINDLNNKILDIFDYNIQDTITNDKPKRINNQKNTSLRPGKKSKQIVSSNNVFDLLDAA</sequence>
<keyword evidence="5" id="KW-1185">Reference proteome</keyword>
<dbReference type="InterPro" id="IPR006085">
    <property type="entry name" value="XPG_DNA_repair_N"/>
</dbReference>
<proteinExistence type="inferred from homology"/>
<evidence type="ECO:0000313" key="4">
    <source>
        <dbReference type="EMBL" id="KAG1303330.1"/>
    </source>
</evidence>
<comment type="similarity">
    <text evidence="1">Belongs to the asteroid family.</text>
</comment>
<name>A0A9P6X1K0_RHIOR</name>
<dbReference type="Pfam" id="PF12813">
    <property type="entry name" value="XPG_I_2"/>
    <property type="match status" value="1"/>
</dbReference>